<proteinExistence type="predicted"/>
<organism evidence="3 4">
    <name type="scientific">Apophysomyces ossiformis</name>
    <dbReference type="NCBI Taxonomy" id="679940"/>
    <lineage>
        <taxon>Eukaryota</taxon>
        <taxon>Fungi</taxon>
        <taxon>Fungi incertae sedis</taxon>
        <taxon>Mucoromycota</taxon>
        <taxon>Mucoromycotina</taxon>
        <taxon>Mucoromycetes</taxon>
        <taxon>Mucorales</taxon>
        <taxon>Mucorineae</taxon>
        <taxon>Mucoraceae</taxon>
        <taxon>Apophysomyces</taxon>
    </lineage>
</organism>
<dbReference type="Proteomes" id="UP000605846">
    <property type="component" value="Unassembled WGS sequence"/>
</dbReference>
<dbReference type="PROSITE" id="PS50004">
    <property type="entry name" value="C2"/>
    <property type="match status" value="1"/>
</dbReference>
<dbReference type="AlphaFoldDB" id="A0A8H7BJ95"/>
<name>A0A8H7BJ95_9FUNG</name>
<dbReference type="InterPro" id="IPR000008">
    <property type="entry name" value="C2_dom"/>
</dbReference>
<dbReference type="OrthoDB" id="270970at2759"/>
<dbReference type="PANTHER" id="PTHR47052">
    <property type="entry name" value="CONSERVED SERINE PROLINE-RICH PROTEIN (AFU_ORTHOLOGUE AFUA_2G01790)"/>
    <property type="match status" value="1"/>
</dbReference>
<reference evidence="3" key="1">
    <citation type="submission" date="2020-01" db="EMBL/GenBank/DDBJ databases">
        <title>Genome Sequencing of Three Apophysomyces-Like Fungal Strains Confirms a Novel Fungal Genus in the Mucoromycota with divergent Burkholderia-like Endosymbiotic Bacteria.</title>
        <authorList>
            <person name="Stajich J.E."/>
            <person name="Macias A.M."/>
            <person name="Carter-House D."/>
            <person name="Lovett B."/>
            <person name="Kasson L.R."/>
            <person name="Berry K."/>
            <person name="Grigoriev I."/>
            <person name="Chang Y."/>
            <person name="Spatafora J."/>
            <person name="Kasson M.T."/>
        </authorList>
    </citation>
    <scope>NUCLEOTIDE SEQUENCE</scope>
    <source>
        <strain evidence="3">NRRL A-21654</strain>
    </source>
</reference>
<dbReference type="InterPro" id="IPR035892">
    <property type="entry name" value="C2_domain_sf"/>
</dbReference>
<dbReference type="Gene3D" id="2.60.40.150">
    <property type="entry name" value="C2 domain"/>
    <property type="match status" value="1"/>
</dbReference>
<feature type="domain" description="C2" evidence="2">
    <location>
        <begin position="1"/>
        <end position="92"/>
    </location>
</feature>
<feature type="compositionally biased region" description="Low complexity" evidence="1">
    <location>
        <begin position="154"/>
        <end position="175"/>
    </location>
</feature>
<sequence length="374" mass="40620">MTASMTDYRVFPPYREIYPTVRLGEVAKKTKTDVRGGQHPLWDDQVNMPVPSGKTKMRVQLFDEDSTREDLISEGEIDLTKVLAEGEQDDWFPLTYKGRKAGEIYLELTFYAARPPPKRQPTRHVQHARPLSGGYARPPPPQPAATTSNPHRFSAPPSASEVSSAPSRYSNVGPAPYVPPRPPVQQEHMATPHMPPPITPSPSSSTGSHGYPPMHHQRPPPQQQQQQQQQPSGYPGAGAPTASYPPVSHGVSATPLLSAPYKPVPSPQPQYGGYQPMQGGGVAGFPQPQQPYPNQYGNYPPPTSAYPPPTPSMSFPEPQRFPGGYTPHNDGSATPYAAHQGAYPSPAPGGYPPHPPSGYPPQQGYPPQPGYPPY</sequence>
<dbReference type="Pfam" id="PF00168">
    <property type="entry name" value="C2"/>
    <property type="match status" value="1"/>
</dbReference>
<feature type="compositionally biased region" description="Pro residues" evidence="1">
    <location>
        <begin position="299"/>
        <end position="311"/>
    </location>
</feature>
<feature type="compositionally biased region" description="Basic residues" evidence="1">
    <location>
        <begin position="116"/>
        <end position="127"/>
    </location>
</feature>
<accession>A0A8H7BJ95</accession>
<protein>
    <recommendedName>
        <fullName evidence="2">C2 domain-containing protein</fullName>
    </recommendedName>
</protein>
<keyword evidence="4" id="KW-1185">Reference proteome</keyword>
<dbReference type="SUPFAM" id="SSF49562">
    <property type="entry name" value="C2 domain (Calcium/lipid-binding domain, CaLB)"/>
    <property type="match status" value="1"/>
</dbReference>
<feature type="region of interest" description="Disordered" evidence="1">
    <location>
        <begin position="114"/>
        <end position="374"/>
    </location>
</feature>
<dbReference type="InterPro" id="IPR052981">
    <property type="entry name" value="Ingression_C2_domain"/>
</dbReference>
<comment type="caution">
    <text evidence="3">The sequence shown here is derived from an EMBL/GenBank/DDBJ whole genome shotgun (WGS) entry which is preliminary data.</text>
</comment>
<feature type="compositionally biased region" description="Low complexity" evidence="1">
    <location>
        <begin position="201"/>
        <end position="213"/>
    </location>
</feature>
<evidence type="ECO:0000259" key="2">
    <source>
        <dbReference type="PROSITE" id="PS50004"/>
    </source>
</evidence>
<dbReference type="EMBL" id="JABAYA010000143">
    <property type="protein sequence ID" value="KAF7723674.1"/>
    <property type="molecule type" value="Genomic_DNA"/>
</dbReference>
<evidence type="ECO:0000313" key="3">
    <source>
        <dbReference type="EMBL" id="KAF7723674.1"/>
    </source>
</evidence>
<gene>
    <name evidence="3" type="ORF">EC973_001765</name>
</gene>
<evidence type="ECO:0000313" key="4">
    <source>
        <dbReference type="Proteomes" id="UP000605846"/>
    </source>
</evidence>
<feature type="compositionally biased region" description="Pro residues" evidence="1">
    <location>
        <begin position="345"/>
        <end position="374"/>
    </location>
</feature>
<dbReference type="PANTHER" id="PTHR47052:SF3">
    <property type="entry name" value="INGRESSION PROTEIN 1"/>
    <property type="match status" value="1"/>
</dbReference>
<evidence type="ECO:0000256" key="1">
    <source>
        <dbReference type="SAM" id="MobiDB-lite"/>
    </source>
</evidence>